<reference evidence="1" key="1">
    <citation type="thesis" date="2020" institute="ProQuest LLC" country="789 East Eisenhower Parkway, Ann Arbor, MI, USA">
        <title>Comparative Genomics and Chromosome Evolution.</title>
        <authorList>
            <person name="Mudd A.B."/>
        </authorList>
    </citation>
    <scope>NUCLEOTIDE SEQUENCE</scope>
    <source>
        <strain evidence="1">Female2</strain>
        <tissue evidence="1">Blood</tissue>
    </source>
</reference>
<evidence type="ECO:0000313" key="2">
    <source>
        <dbReference type="Proteomes" id="UP000812440"/>
    </source>
</evidence>
<protein>
    <submittedName>
        <fullName evidence="1">Uncharacterized protein</fullName>
    </submittedName>
</protein>
<dbReference type="EMBL" id="JAACNH010000196">
    <property type="protein sequence ID" value="KAG8431441.1"/>
    <property type="molecule type" value="Genomic_DNA"/>
</dbReference>
<sequence>MDHPPGSGASHISIFMVHLDLMHSKPHSGVSTVSSHNPPLLHRVYLPISICLISDDCYIWSRMLPDSHARREGRSDISPLPPLTFSMGGWGGLWVERERHGH</sequence>
<comment type="caution">
    <text evidence="1">The sequence shown here is derived from an EMBL/GenBank/DDBJ whole genome shotgun (WGS) entry which is preliminary data.</text>
</comment>
<dbReference type="AlphaFoldDB" id="A0A8T2ILN1"/>
<evidence type="ECO:0000313" key="1">
    <source>
        <dbReference type="EMBL" id="KAG8431441.1"/>
    </source>
</evidence>
<keyword evidence="2" id="KW-1185">Reference proteome</keyword>
<gene>
    <name evidence="1" type="ORF">GDO86_018725</name>
</gene>
<accession>A0A8T2ILN1</accession>
<dbReference type="Proteomes" id="UP000812440">
    <property type="component" value="Unassembled WGS sequence"/>
</dbReference>
<name>A0A8T2ILN1_9PIPI</name>
<organism evidence="1 2">
    <name type="scientific">Hymenochirus boettgeri</name>
    <name type="common">Congo dwarf clawed frog</name>
    <dbReference type="NCBI Taxonomy" id="247094"/>
    <lineage>
        <taxon>Eukaryota</taxon>
        <taxon>Metazoa</taxon>
        <taxon>Chordata</taxon>
        <taxon>Craniata</taxon>
        <taxon>Vertebrata</taxon>
        <taxon>Euteleostomi</taxon>
        <taxon>Amphibia</taxon>
        <taxon>Batrachia</taxon>
        <taxon>Anura</taxon>
        <taxon>Pipoidea</taxon>
        <taxon>Pipidae</taxon>
        <taxon>Pipinae</taxon>
        <taxon>Hymenochirus</taxon>
    </lineage>
</organism>
<proteinExistence type="predicted"/>